<dbReference type="EMBL" id="HG937693">
    <property type="protein sequence ID" value="CDP35446.1"/>
    <property type="molecule type" value="Genomic_DNA"/>
</dbReference>
<protein>
    <submittedName>
        <fullName evidence="2">ARAD1C35706p</fullName>
    </submittedName>
</protein>
<name>A0A060T8C3_BLAAD</name>
<comment type="similarity">
    <text evidence="1">Belongs to the bacterial ribosomal protein bS6 family.</text>
</comment>
<sequence length="102" mass="11552">MLYEMVAIARYAGVKGVDDAREVCRLVGKMVVNNRGVVRNIQNWGLRPLPKIVNKDRQSHIVGAHFYMKFDSSPAVQREVLRSLRSDPRIVRSMIVKNGGDT</sequence>
<accession>A0A060T8C3</accession>
<dbReference type="Pfam" id="PF01250">
    <property type="entry name" value="Ribosomal_S6"/>
    <property type="match status" value="1"/>
</dbReference>
<organism evidence="2">
    <name type="scientific">Blastobotrys adeninivorans</name>
    <name type="common">Yeast</name>
    <name type="synonym">Arxula adeninivorans</name>
    <dbReference type="NCBI Taxonomy" id="409370"/>
    <lineage>
        <taxon>Eukaryota</taxon>
        <taxon>Fungi</taxon>
        <taxon>Dikarya</taxon>
        <taxon>Ascomycota</taxon>
        <taxon>Saccharomycotina</taxon>
        <taxon>Dipodascomycetes</taxon>
        <taxon>Dipodascales</taxon>
        <taxon>Trichomonascaceae</taxon>
        <taxon>Blastobotrys</taxon>
    </lineage>
</organism>
<dbReference type="SUPFAM" id="SSF54995">
    <property type="entry name" value="Ribosomal protein S6"/>
    <property type="match status" value="1"/>
</dbReference>
<dbReference type="PANTHER" id="PTHR21011:SF1">
    <property type="entry name" value="SMALL RIBOSOMAL SUBUNIT PROTEIN BS6M"/>
    <property type="match status" value="1"/>
</dbReference>
<dbReference type="GO" id="GO:0006412">
    <property type="term" value="P:translation"/>
    <property type="evidence" value="ECO:0007669"/>
    <property type="project" value="InterPro"/>
</dbReference>
<dbReference type="CDD" id="cd15465">
    <property type="entry name" value="bS6_mito"/>
    <property type="match status" value="1"/>
</dbReference>
<dbReference type="InterPro" id="IPR035980">
    <property type="entry name" value="Ribosomal_bS6_sf"/>
</dbReference>
<dbReference type="Gene3D" id="3.30.70.60">
    <property type="match status" value="1"/>
</dbReference>
<reference evidence="2" key="1">
    <citation type="submission" date="2014-02" db="EMBL/GenBank/DDBJ databases">
        <authorList>
            <person name="Genoscope - CEA"/>
        </authorList>
    </citation>
    <scope>NUCLEOTIDE SEQUENCE</scope>
    <source>
        <strain evidence="2">LS3</strain>
    </source>
</reference>
<dbReference type="PhylomeDB" id="A0A060T8C3"/>
<gene>
    <name evidence="2" type="ORF">GNLVRS02_ARAD1C35706g</name>
</gene>
<dbReference type="GO" id="GO:0005763">
    <property type="term" value="C:mitochondrial small ribosomal subunit"/>
    <property type="evidence" value="ECO:0007669"/>
    <property type="project" value="TreeGrafter"/>
</dbReference>
<reference evidence="2" key="2">
    <citation type="submission" date="2014-06" db="EMBL/GenBank/DDBJ databases">
        <title>The complete genome of Blastobotrys (Arxula) adeninivorans LS3 - a yeast of biotechnological interest.</title>
        <authorList>
            <person name="Kunze G."/>
            <person name="Gaillardin C."/>
            <person name="Czernicka M."/>
            <person name="Durrens P."/>
            <person name="Martin T."/>
            <person name="Boer E."/>
            <person name="Gabaldon T."/>
            <person name="Cruz J."/>
            <person name="Talla E."/>
            <person name="Marck C."/>
            <person name="Goffeau A."/>
            <person name="Barbe V."/>
            <person name="Baret P."/>
            <person name="Baronian K."/>
            <person name="Beier S."/>
            <person name="Bleykasten C."/>
            <person name="Bode R."/>
            <person name="Casaregola S."/>
            <person name="Despons L."/>
            <person name="Fairhead C."/>
            <person name="Giersberg M."/>
            <person name="Gierski P."/>
            <person name="Hahnel U."/>
            <person name="Hartmann A."/>
            <person name="Jankowska D."/>
            <person name="Jubin C."/>
            <person name="Jung P."/>
            <person name="Lafontaine I."/>
            <person name="Leh-Louis V."/>
            <person name="Lemaire M."/>
            <person name="Marcet-Houben M."/>
            <person name="Mascher M."/>
            <person name="Morel G."/>
            <person name="Richard G.-F."/>
            <person name="Riechen J."/>
            <person name="Sacerdot C."/>
            <person name="Sarkar A."/>
            <person name="Savel G."/>
            <person name="Schacherer J."/>
            <person name="Sherman D."/>
            <person name="Straub M.-L."/>
            <person name="Stein N."/>
            <person name="Thierry A."/>
            <person name="Trautwein-Schult A."/>
            <person name="Westhof E."/>
            <person name="Worch S."/>
            <person name="Dujon B."/>
            <person name="Souciet J.-L."/>
            <person name="Wincker P."/>
            <person name="Scholz U."/>
            <person name="Neuveglise N."/>
        </authorList>
    </citation>
    <scope>NUCLEOTIDE SEQUENCE</scope>
    <source>
        <strain evidence="2">LS3</strain>
    </source>
</reference>
<dbReference type="NCBIfam" id="TIGR00166">
    <property type="entry name" value="S6"/>
    <property type="match status" value="1"/>
</dbReference>
<dbReference type="GO" id="GO:0070181">
    <property type="term" value="F:small ribosomal subunit rRNA binding"/>
    <property type="evidence" value="ECO:0007669"/>
    <property type="project" value="TreeGrafter"/>
</dbReference>
<dbReference type="AlphaFoldDB" id="A0A060T8C3"/>
<proteinExistence type="inferred from homology"/>
<dbReference type="GO" id="GO:0003735">
    <property type="term" value="F:structural constituent of ribosome"/>
    <property type="evidence" value="ECO:0007669"/>
    <property type="project" value="InterPro"/>
</dbReference>
<dbReference type="InterPro" id="IPR014717">
    <property type="entry name" value="Transl_elong_EF1B/ribsomal_bS6"/>
</dbReference>
<evidence type="ECO:0000256" key="1">
    <source>
        <dbReference type="ARBA" id="ARBA00009512"/>
    </source>
</evidence>
<dbReference type="PANTHER" id="PTHR21011">
    <property type="entry name" value="MITOCHONDRIAL 28S RIBOSOMAL PROTEIN S6"/>
    <property type="match status" value="1"/>
</dbReference>
<evidence type="ECO:0000313" key="2">
    <source>
        <dbReference type="EMBL" id="CDP35446.1"/>
    </source>
</evidence>
<dbReference type="InterPro" id="IPR000529">
    <property type="entry name" value="Ribosomal_bS6"/>
</dbReference>